<feature type="transmembrane region" description="Helical" evidence="13">
    <location>
        <begin position="12"/>
        <end position="31"/>
    </location>
</feature>
<evidence type="ECO:0000256" key="2">
    <source>
        <dbReference type="ARBA" id="ARBA00009137"/>
    </source>
</evidence>
<comment type="similarity">
    <text evidence="2">Belongs to the TrkH potassium transport family.</text>
</comment>
<dbReference type="PANTHER" id="PTHR32024:SF2">
    <property type="entry name" value="TRK SYSTEM POTASSIUM UPTAKE PROTEIN TRKG-RELATED"/>
    <property type="match status" value="1"/>
</dbReference>
<sequence length="483" mass="52876">MNRGIVRAVLGKLLILLGLTMVPSFFIALFYNEKESTSAFLITIALVVIVGLIMTFRPAMTKKIRIQDGLVIVTFGWIIASVFGALPFYFSGNIPSYTDAFFETMSGFTTTGASLLTNVEALDNSMLFWRSFTHWIGGMGILVVTVAIFPAMGSGGFQIFRAESPGPTSERIVPRIKDTAKILYITYTVISIAEFILLLLGGMTPLDSAIHTFGTVGTGGFSSKSLSVGYYNSTYIKVVITIFMVLCGVNFSIYYNIIKKKFKNIFDNSELKLYMGIIIVASIFIFIDLAYITDHSLGNNIVDSVFQVVSIITTTGFSTVDFDLWPTFTKVILFFLMFIGGTAGSTAGSIKVIRILILIKQIKVELQKIFHPRAVISLKVDDKSITPGILGSITSFFVLYILVFVLGTLLISLEGYDLITTSSSVAATLGNVGPGFGLVGAANNYSFFSVPSKWLFSILMLLGRLELFTVVALFTPSIWKSDQ</sequence>
<dbReference type="GO" id="GO:0046872">
    <property type="term" value="F:metal ion binding"/>
    <property type="evidence" value="ECO:0007669"/>
    <property type="project" value="UniProtKB-KW"/>
</dbReference>
<evidence type="ECO:0000256" key="7">
    <source>
        <dbReference type="ARBA" id="ARBA00022692"/>
    </source>
</evidence>
<keyword evidence="8 12" id="KW-0630">Potassium</keyword>
<dbReference type="GO" id="GO:0005886">
    <property type="term" value="C:plasma membrane"/>
    <property type="evidence" value="ECO:0007669"/>
    <property type="project" value="UniProtKB-SubCell"/>
</dbReference>
<feature type="transmembrane region" description="Helical" evidence="13">
    <location>
        <begin position="454"/>
        <end position="474"/>
    </location>
</feature>
<keyword evidence="5" id="KW-0997">Cell inner membrane</keyword>
<keyword evidence="10" id="KW-0406">Ion transport</keyword>
<evidence type="ECO:0000256" key="12">
    <source>
        <dbReference type="PIRSR" id="PIRSR006247-1"/>
    </source>
</evidence>
<feature type="transmembrane region" description="Helical" evidence="13">
    <location>
        <begin position="69"/>
        <end position="90"/>
    </location>
</feature>
<evidence type="ECO:0000256" key="4">
    <source>
        <dbReference type="ARBA" id="ARBA00022475"/>
    </source>
</evidence>
<feature type="binding site" evidence="12">
    <location>
        <position position="219"/>
    </location>
    <ligand>
        <name>K(+)</name>
        <dbReference type="ChEBI" id="CHEBI:29103"/>
    </ligand>
</feature>
<feature type="transmembrane region" description="Helical" evidence="13">
    <location>
        <begin position="331"/>
        <end position="353"/>
    </location>
</feature>
<feature type="binding site" evidence="12">
    <location>
        <position position="432"/>
    </location>
    <ligand>
        <name>K(+)</name>
        <dbReference type="ChEBI" id="CHEBI:29103"/>
    </ligand>
</feature>
<evidence type="ECO:0000256" key="11">
    <source>
        <dbReference type="ARBA" id="ARBA00023136"/>
    </source>
</evidence>
<dbReference type="PIRSF" id="PIRSF006247">
    <property type="entry name" value="TrkH"/>
    <property type="match status" value="1"/>
</dbReference>
<dbReference type="GO" id="GO:0015379">
    <property type="term" value="F:potassium:chloride symporter activity"/>
    <property type="evidence" value="ECO:0007669"/>
    <property type="project" value="InterPro"/>
</dbReference>
<dbReference type="PANTHER" id="PTHR32024">
    <property type="entry name" value="TRK SYSTEM POTASSIUM UPTAKE PROTEIN TRKG-RELATED"/>
    <property type="match status" value="1"/>
</dbReference>
<gene>
    <name evidence="14" type="ORF">GC105_01565</name>
</gene>
<dbReference type="Proteomes" id="UP000440004">
    <property type="component" value="Unassembled WGS sequence"/>
</dbReference>
<dbReference type="InterPro" id="IPR003445">
    <property type="entry name" value="Cat_transpt"/>
</dbReference>
<evidence type="ECO:0000313" key="14">
    <source>
        <dbReference type="EMBL" id="MPW24481.1"/>
    </source>
</evidence>
<protein>
    <submittedName>
        <fullName evidence="14">TrkH family potassium uptake protein</fullName>
    </submittedName>
</protein>
<feature type="binding site" evidence="12">
    <location>
        <position position="110"/>
    </location>
    <ligand>
        <name>K(+)</name>
        <dbReference type="ChEBI" id="CHEBI:29103"/>
    </ligand>
</feature>
<feature type="binding site" evidence="12">
    <location>
        <position position="111"/>
    </location>
    <ligand>
        <name>K(+)</name>
        <dbReference type="ChEBI" id="CHEBI:29103"/>
    </ligand>
</feature>
<proteinExistence type="inferred from homology"/>
<keyword evidence="12" id="KW-0479">Metal-binding</keyword>
<comment type="subcellular location">
    <subcellularLocation>
        <location evidence="1">Cell inner membrane</location>
        <topology evidence="1">Multi-pass membrane protein</topology>
    </subcellularLocation>
</comment>
<keyword evidence="6" id="KW-0633">Potassium transport</keyword>
<dbReference type="AlphaFoldDB" id="A0A6A7K532"/>
<feature type="transmembrane region" description="Helical" evidence="13">
    <location>
        <begin position="389"/>
        <end position="413"/>
    </location>
</feature>
<dbReference type="Pfam" id="PF02386">
    <property type="entry name" value="TrkH"/>
    <property type="match status" value="1"/>
</dbReference>
<evidence type="ECO:0000256" key="3">
    <source>
        <dbReference type="ARBA" id="ARBA00022448"/>
    </source>
</evidence>
<feature type="binding site" evidence="12">
    <location>
        <position position="315"/>
    </location>
    <ligand>
        <name>K(+)</name>
        <dbReference type="ChEBI" id="CHEBI:29103"/>
    </ligand>
</feature>
<evidence type="ECO:0000256" key="13">
    <source>
        <dbReference type="SAM" id="Phobius"/>
    </source>
</evidence>
<evidence type="ECO:0000256" key="9">
    <source>
        <dbReference type="ARBA" id="ARBA00022989"/>
    </source>
</evidence>
<keyword evidence="15" id="KW-1185">Reference proteome</keyword>
<keyword evidence="3" id="KW-0813">Transport</keyword>
<organism evidence="14 15">
    <name type="scientific">Alkalibaculum sporogenes</name>
    <dbReference type="NCBI Taxonomy" id="2655001"/>
    <lineage>
        <taxon>Bacteria</taxon>
        <taxon>Bacillati</taxon>
        <taxon>Bacillota</taxon>
        <taxon>Clostridia</taxon>
        <taxon>Eubacteriales</taxon>
        <taxon>Eubacteriaceae</taxon>
        <taxon>Alkalibaculum</taxon>
    </lineage>
</organism>
<evidence type="ECO:0000256" key="5">
    <source>
        <dbReference type="ARBA" id="ARBA00022519"/>
    </source>
</evidence>
<comment type="caution">
    <text evidence="14">The sequence shown here is derived from an EMBL/GenBank/DDBJ whole genome shotgun (WGS) entry which is preliminary data.</text>
</comment>
<reference evidence="14 15" key="1">
    <citation type="submission" date="2019-10" db="EMBL/GenBank/DDBJ databases">
        <title>Alkalibaculum tamaniensis sp.nov., a new alkaliphilic acetogen, isolated on methoxylated aromatics from a mud volcano.</title>
        <authorList>
            <person name="Khomyakova M.A."/>
            <person name="Merkel A.Y."/>
            <person name="Bonch-Osmolovskaya E.A."/>
            <person name="Slobodkin A.I."/>
        </authorList>
    </citation>
    <scope>NUCLEOTIDE SEQUENCE [LARGE SCALE GENOMIC DNA]</scope>
    <source>
        <strain evidence="14 15">M08DMB</strain>
    </source>
</reference>
<evidence type="ECO:0000256" key="6">
    <source>
        <dbReference type="ARBA" id="ARBA00022538"/>
    </source>
</evidence>
<feature type="transmembrane region" description="Helical" evidence="13">
    <location>
        <begin position="37"/>
        <end position="57"/>
    </location>
</feature>
<keyword evidence="11 13" id="KW-0472">Membrane</keyword>
<evidence type="ECO:0000256" key="8">
    <source>
        <dbReference type="ARBA" id="ARBA00022958"/>
    </source>
</evidence>
<dbReference type="EMBL" id="WHNX01000002">
    <property type="protein sequence ID" value="MPW24481.1"/>
    <property type="molecule type" value="Genomic_DNA"/>
</dbReference>
<evidence type="ECO:0000256" key="10">
    <source>
        <dbReference type="ARBA" id="ARBA00023065"/>
    </source>
</evidence>
<keyword evidence="4" id="KW-1003">Cell membrane</keyword>
<dbReference type="RefSeq" id="WP_152800995.1">
    <property type="nucleotide sequence ID" value="NZ_WHNX01000002.1"/>
</dbReference>
<name>A0A6A7K532_9FIRM</name>
<feature type="binding site" evidence="12">
    <location>
        <position position="314"/>
    </location>
    <ligand>
        <name>K(+)</name>
        <dbReference type="ChEBI" id="CHEBI:29103"/>
    </ligand>
</feature>
<evidence type="ECO:0000313" key="15">
    <source>
        <dbReference type="Proteomes" id="UP000440004"/>
    </source>
</evidence>
<keyword evidence="7 13" id="KW-0812">Transmembrane</keyword>
<keyword evidence="9 13" id="KW-1133">Transmembrane helix</keyword>
<feature type="transmembrane region" description="Helical" evidence="13">
    <location>
        <begin position="234"/>
        <end position="253"/>
    </location>
</feature>
<feature type="transmembrane region" description="Helical" evidence="13">
    <location>
        <begin position="135"/>
        <end position="160"/>
    </location>
</feature>
<feature type="transmembrane region" description="Helical" evidence="13">
    <location>
        <begin position="181"/>
        <end position="203"/>
    </location>
</feature>
<feature type="binding site" evidence="12">
    <location>
        <position position="431"/>
    </location>
    <ligand>
        <name>K(+)</name>
        <dbReference type="ChEBI" id="CHEBI:29103"/>
    </ligand>
</feature>
<dbReference type="InterPro" id="IPR004772">
    <property type="entry name" value="TrkH"/>
</dbReference>
<feature type="transmembrane region" description="Helical" evidence="13">
    <location>
        <begin position="273"/>
        <end position="292"/>
    </location>
</feature>
<evidence type="ECO:0000256" key="1">
    <source>
        <dbReference type="ARBA" id="ARBA00004429"/>
    </source>
</evidence>
<accession>A0A6A7K532</accession>